<reference evidence="2" key="2">
    <citation type="submission" date="2023-04" db="EMBL/GenBank/DDBJ databases">
        <authorList>
            <person name="Bruccoleri R.E."/>
            <person name="Oakeley E.J."/>
            <person name="Faust A.-M."/>
            <person name="Dessus-Babus S."/>
            <person name="Altorfer M."/>
            <person name="Burckhardt D."/>
            <person name="Oertli M."/>
            <person name="Naumann U."/>
            <person name="Petersen F."/>
            <person name="Wong J."/>
        </authorList>
    </citation>
    <scope>NUCLEOTIDE SEQUENCE</scope>
    <source>
        <strain evidence="2">GSM-AAB239-AS_SAM_17_03QT</strain>
        <tissue evidence="2">Leaf</tissue>
    </source>
</reference>
<evidence type="ECO:0000313" key="3">
    <source>
        <dbReference type="Proteomes" id="UP001140949"/>
    </source>
</evidence>
<name>A0AAX6GH96_IRIPA</name>
<accession>A0AAX6GH96</accession>
<evidence type="ECO:0000313" key="2">
    <source>
        <dbReference type="EMBL" id="KAJ6828069.1"/>
    </source>
</evidence>
<evidence type="ECO:0000256" key="1">
    <source>
        <dbReference type="SAM" id="Phobius"/>
    </source>
</evidence>
<keyword evidence="1" id="KW-0472">Membrane</keyword>
<keyword evidence="1" id="KW-0812">Transmembrane</keyword>
<dbReference type="EMBL" id="JANAVB010019798">
    <property type="protein sequence ID" value="KAJ6828069.1"/>
    <property type="molecule type" value="Genomic_DNA"/>
</dbReference>
<dbReference type="Proteomes" id="UP001140949">
    <property type="component" value="Unassembled WGS sequence"/>
</dbReference>
<feature type="transmembrane region" description="Helical" evidence="1">
    <location>
        <begin position="40"/>
        <end position="63"/>
    </location>
</feature>
<protein>
    <submittedName>
        <fullName evidence="2">Uncharacterized protein</fullName>
    </submittedName>
</protein>
<dbReference type="AlphaFoldDB" id="A0AAX6GH96"/>
<organism evidence="2 3">
    <name type="scientific">Iris pallida</name>
    <name type="common">Sweet iris</name>
    <dbReference type="NCBI Taxonomy" id="29817"/>
    <lineage>
        <taxon>Eukaryota</taxon>
        <taxon>Viridiplantae</taxon>
        <taxon>Streptophyta</taxon>
        <taxon>Embryophyta</taxon>
        <taxon>Tracheophyta</taxon>
        <taxon>Spermatophyta</taxon>
        <taxon>Magnoliopsida</taxon>
        <taxon>Liliopsida</taxon>
        <taxon>Asparagales</taxon>
        <taxon>Iridaceae</taxon>
        <taxon>Iridoideae</taxon>
        <taxon>Irideae</taxon>
        <taxon>Iris</taxon>
    </lineage>
</organism>
<keyword evidence="1" id="KW-1133">Transmembrane helix</keyword>
<keyword evidence="3" id="KW-1185">Reference proteome</keyword>
<comment type="caution">
    <text evidence="2">The sequence shown here is derived from an EMBL/GenBank/DDBJ whole genome shotgun (WGS) entry which is preliminary data.</text>
</comment>
<reference evidence="2" key="1">
    <citation type="journal article" date="2023" name="GigaByte">
        <title>Genome assembly of the bearded iris, Iris pallida Lam.</title>
        <authorList>
            <person name="Bruccoleri R.E."/>
            <person name="Oakeley E.J."/>
            <person name="Faust A.M.E."/>
            <person name="Altorfer M."/>
            <person name="Dessus-Babus S."/>
            <person name="Burckhardt D."/>
            <person name="Oertli M."/>
            <person name="Naumann U."/>
            <person name="Petersen F."/>
            <person name="Wong J."/>
        </authorList>
    </citation>
    <scope>NUCLEOTIDE SEQUENCE</scope>
    <source>
        <strain evidence="2">GSM-AAB239-AS_SAM_17_03QT</strain>
    </source>
</reference>
<sequence length="79" mass="8905">MKVQKLQSEQVAQNEQYEVRMLKIKDYENLCIFKGNACNFLLSCPSILILCQYISSFIVILIASNGTNAKSSKTKSLVI</sequence>
<gene>
    <name evidence="2" type="ORF">M6B38_364865</name>
</gene>
<proteinExistence type="predicted"/>